<dbReference type="Proteomes" id="UP001164472">
    <property type="component" value="Chromosome"/>
</dbReference>
<feature type="chain" id="PRO_5038826041" description="LPP20 lipoprotein" evidence="1">
    <location>
        <begin position="20"/>
        <end position="370"/>
    </location>
</feature>
<feature type="signal peptide" evidence="1">
    <location>
        <begin position="1"/>
        <end position="19"/>
    </location>
</feature>
<accession>A0A9E8HLD3</accession>
<proteinExistence type="predicted"/>
<evidence type="ECO:0000313" key="2">
    <source>
        <dbReference type="EMBL" id="UZW76599.1"/>
    </source>
</evidence>
<evidence type="ECO:0008006" key="4">
    <source>
        <dbReference type="Google" id="ProtNLM"/>
    </source>
</evidence>
<protein>
    <recommendedName>
        <fullName evidence="4">LPP20 lipoprotein</fullName>
    </recommendedName>
</protein>
<name>A0A9E8HLD3_9ALTE</name>
<dbReference type="EMBL" id="CP101527">
    <property type="protein sequence ID" value="UZW76599.1"/>
    <property type="molecule type" value="Genomic_DNA"/>
</dbReference>
<evidence type="ECO:0000256" key="1">
    <source>
        <dbReference type="SAM" id="SignalP"/>
    </source>
</evidence>
<gene>
    <name evidence="2" type="ORF">NNL22_08460</name>
</gene>
<keyword evidence="1" id="KW-0732">Signal</keyword>
<evidence type="ECO:0000313" key="3">
    <source>
        <dbReference type="Proteomes" id="UP001164472"/>
    </source>
</evidence>
<reference evidence="2" key="1">
    <citation type="submission" date="2022-07" db="EMBL/GenBank/DDBJ databases">
        <title>Alkalimarinus sp. nov., isolated from gut of a Alitta virens.</title>
        <authorList>
            <person name="Yang A.I."/>
            <person name="Shin N.-R."/>
        </authorList>
    </citation>
    <scope>NUCLEOTIDE SEQUENCE</scope>
    <source>
        <strain evidence="2">FA028</strain>
    </source>
</reference>
<dbReference type="KEGG" id="asem:NNL22_08460"/>
<dbReference type="AlphaFoldDB" id="A0A9E8HLD3"/>
<dbReference type="Gene3D" id="3.10.28.20">
    <property type="entry name" value="Acetamidase/Formamidase-like domains"/>
    <property type="match status" value="1"/>
</dbReference>
<organism evidence="2 3">
    <name type="scientific">Alkalimarinus sediminis</name>
    <dbReference type="NCBI Taxonomy" id="1632866"/>
    <lineage>
        <taxon>Bacteria</taxon>
        <taxon>Pseudomonadati</taxon>
        <taxon>Pseudomonadota</taxon>
        <taxon>Gammaproteobacteria</taxon>
        <taxon>Alteromonadales</taxon>
        <taxon>Alteromonadaceae</taxon>
        <taxon>Alkalimarinus</taxon>
    </lineage>
</organism>
<sequence>MKRIMMCLWLLVCSGCALKPMTQESDHMTASENCSTPEWFAQNQPEQGILVGLGIGLTESEAITSAQASIARQLKSDINSQCIDYEKVELIDQQYSTSQRQSCEHRSTAQETLKRTTVTHTDSCGGVFRVRAAWDMNSVYRRLQVFFKQASKAQYTAQPYRVLSDELISSSEVFFEAAKANNIDLVSVRPDETAMAHKNINAQQPPIAELKVVWQEDGWQLILGREILELTHDEFWNSIGWNLAKGNNVLFDLELAKVKLPKQLETAYLLRLLGTQGEHVTLFNIYGSGNIQMLENRKQSMAKMKTVVATKGEGVLLAVWTKTGIDRSTFPKIAENQDRDLRQLRALVQILNRDDVTSLRSHHYQKISIQ</sequence>
<dbReference type="RefSeq" id="WP_251812777.1">
    <property type="nucleotide sequence ID" value="NZ_CP101527.1"/>
</dbReference>
<keyword evidence="3" id="KW-1185">Reference proteome</keyword>